<name>A0A1M6RKJ1_REIAG</name>
<dbReference type="Pfam" id="PF24850">
    <property type="entry name" value="CC_BshC"/>
    <property type="match status" value="1"/>
</dbReference>
<dbReference type="HAMAP" id="MF_01867">
    <property type="entry name" value="BshC"/>
    <property type="match status" value="1"/>
</dbReference>
<dbReference type="InterPro" id="IPR055399">
    <property type="entry name" value="CC_BshC"/>
</dbReference>
<dbReference type="InterPro" id="IPR055398">
    <property type="entry name" value="Rossmann-like_BshC"/>
</dbReference>
<reference evidence="6" key="1">
    <citation type="submission" date="2016-11" db="EMBL/GenBank/DDBJ databases">
        <authorList>
            <person name="Varghese N."/>
            <person name="Submissions S."/>
        </authorList>
    </citation>
    <scope>NUCLEOTIDE SEQUENCE [LARGE SCALE GENOMIC DNA]</scope>
    <source>
        <strain evidence="6">DSM 26134</strain>
    </source>
</reference>
<dbReference type="Proteomes" id="UP000184474">
    <property type="component" value="Unassembled WGS sequence"/>
</dbReference>
<sequence length="519" mass="59386">MQVNKVALKDTQSFSQFFIDYLSNKQELAPFYGLRPEIDAFGEQIDRKSFSNLNRKVLCEVLEDQYEGYEVAPTLAGNLTDLALPNTYTVTTGHQLNIFTGPLYFIYKIATVVNACRELKVKYPDSNFVPVYWMASEDHDFDEISYFHLFGKKYQWECPGQGGVGRLSTESLTGLLEELPEKVALFEQAYRDHGNLADAVRCYVNDLFGEDGLVVLDADDDRLKKLFSPMIKDDLLHHSANTLVEQTNDELAQLGYKTQIFPREINFFYLDDGVRERIVKEDGQYLVNNTELSFSETEILALLDSNPEKFSPNVVMRPLYQEVILPNLAYVGGPAEVIYWLQLGKVFEKHEVTFPILLPRNFALYINGASQKKLAKFGWSDEQLFQSIDELQAQYVTTHGSDEVTLNGEYRDLEAVFEQLIEKAEVIDGSLKGFISAEHTKAVKSIDNIGKRLKKSEERKHETELNQIASVKEKLFPRGGLQERHDNFLNFYINNPNFVKELLVALDPFDLQMHVLKEG</sequence>
<accession>A0A1M6RKJ1</accession>
<proteinExistence type="inferred from homology"/>
<dbReference type="GO" id="GO:0016874">
    <property type="term" value="F:ligase activity"/>
    <property type="evidence" value="ECO:0007669"/>
    <property type="project" value="UniProtKB-UniRule"/>
</dbReference>
<evidence type="ECO:0000259" key="4">
    <source>
        <dbReference type="Pfam" id="PF24850"/>
    </source>
</evidence>
<protein>
    <recommendedName>
        <fullName evidence="2">Putative cysteine ligase BshC</fullName>
        <ecNumber evidence="2">6.-.-.-</ecNumber>
    </recommendedName>
</protein>
<evidence type="ECO:0000256" key="1">
    <source>
        <dbReference type="ARBA" id="ARBA00022598"/>
    </source>
</evidence>
<comment type="similarity">
    <text evidence="2">Belongs to the BshC family.</text>
</comment>
<feature type="coiled-coil region" evidence="2">
    <location>
        <begin position="446"/>
        <end position="474"/>
    </location>
</feature>
<dbReference type="Pfam" id="PF10079">
    <property type="entry name" value="Rossmann-like_BshC"/>
    <property type="match status" value="1"/>
</dbReference>
<evidence type="ECO:0000313" key="5">
    <source>
        <dbReference type="EMBL" id="SHK32857.1"/>
    </source>
</evidence>
<evidence type="ECO:0000259" key="3">
    <source>
        <dbReference type="Pfam" id="PF10079"/>
    </source>
</evidence>
<dbReference type="EC" id="6.-.-.-" evidence="2"/>
<dbReference type="PIRSF" id="PIRSF012535">
    <property type="entry name" value="UCP012535"/>
    <property type="match status" value="1"/>
</dbReference>
<keyword evidence="2" id="KW-0175">Coiled coil</keyword>
<evidence type="ECO:0000313" key="6">
    <source>
        <dbReference type="Proteomes" id="UP000184474"/>
    </source>
</evidence>
<keyword evidence="1 2" id="KW-0436">Ligase</keyword>
<evidence type="ECO:0000256" key="2">
    <source>
        <dbReference type="HAMAP-Rule" id="MF_01867"/>
    </source>
</evidence>
<keyword evidence="6" id="KW-1185">Reference proteome</keyword>
<dbReference type="EMBL" id="FRAA01000004">
    <property type="protein sequence ID" value="SHK32857.1"/>
    <property type="molecule type" value="Genomic_DNA"/>
</dbReference>
<dbReference type="STRING" id="156994.SAMN04488028_104208"/>
<feature type="domain" description="Bacillithiol biosynthesis BshC N-terminal Rossmann-like" evidence="3">
    <location>
        <begin position="1"/>
        <end position="361"/>
    </location>
</feature>
<dbReference type="AlphaFoldDB" id="A0A1M6RKJ1"/>
<dbReference type="NCBIfam" id="TIGR03998">
    <property type="entry name" value="thiol_BshC"/>
    <property type="match status" value="1"/>
</dbReference>
<dbReference type="InterPro" id="IPR011199">
    <property type="entry name" value="Bacillithiol_biosynth_BshC"/>
</dbReference>
<organism evidence="5 6">
    <name type="scientific">Reichenbachiella agariperforans</name>
    <dbReference type="NCBI Taxonomy" id="156994"/>
    <lineage>
        <taxon>Bacteria</taxon>
        <taxon>Pseudomonadati</taxon>
        <taxon>Bacteroidota</taxon>
        <taxon>Cytophagia</taxon>
        <taxon>Cytophagales</taxon>
        <taxon>Reichenbachiellaceae</taxon>
        <taxon>Reichenbachiella</taxon>
    </lineage>
</organism>
<feature type="domain" description="Bacillithiol biosynthesis BshC C-terminal coiled-coil" evidence="4">
    <location>
        <begin position="363"/>
        <end position="517"/>
    </location>
</feature>
<dbReference type="RefSeq" id="WP_073122811.1">
    <property type="nucleotide sequence ID" value="NZ_FRAA01000004.1"/>
</dbReference>
<gene>
    <name evidence="2" type="primary">bshC</name>
    <name evidence="5" type="ORF">SAMN04488028_104208</name>
</gene>